<feature type="compositionally biased region" description="Basic and acidic residues" evidence="1">
    <location>
        <begin position="84"/>
        <end position="94"/>
    </location>
</feature>
<evidence type="ECO:0000313" key="2">
    <source>
        <dbReference type="EMBL" id="KAL3284876.1"/>
    </source>
</evidence>
<protein>
    <submittedName>
        <fullName evidence="2">Uncharacterized protein</fullName>
    </submittedName>
</protein>
<proteinExistence type="predicted"/>
<reference evidence="2 3" key="1">
    <citation type="journal article" date="2021" name="BMC Biol.">
        <title>Horizontally acquired antibacterial genes associated with adaptive radiation of ladybird beetles.</title>
        <authorList>
            <person name="Li H.S."/>
            <person name="Tang X.F."/>
            <person name="Huang Y.H."/>
            <person name="Xu Z.Y."/>
            <person name="Chen M.L."/>
            <person name="Du X.Y."/>
            <person name="Qiu B.Y."/>
            <person name="Chen P.T."/>
            <person name="Zhang W."/>
            <person name="Slipinski A."/>
            <person name="Escalona H.E."/>
            <person name="Waterhouse R.M."/>
            <person name="Zwick A."/>
            <person name="Pang H."/>
        </authorList>
    </citation>
    <scope>NUCLEOTIDE SEQUENCE [LARGE SCALE GENOMIC DNA]</scope>
    <source>
        <strain evidence="2">SYSU2018</strain>
    </source>
</reference>
<keyword evidence="3" id="KW-1185">Reference proteome</keyword>
<sequence>MSWLLVIREWCWALCPFIFSKKRGDNMELAVEEPQDKGLEDEDGDILPETIMEELETIVEEQRSLDEALENIQEETECEVAESETTRDKEKIEIELSGNEDSVSRKTVKESHSKGESKVDCSEEEPKSMPEEEQLCDISSEKPVMTSINNSYNS</sequence>
<accession>A0ABD2P2H4</accession>
<dbReference type="AlphaFoldDB" id="A0ABD2P2H4"/>
<dbReference type="EMBL" id="JABFTP020000165">
    <property type="protein sequence ID" value="KAL3284876.1"/>
    <property type="molecule type" value="Genomic_DNA"/>
</dbReference>
<feature type="compositionally biased region" description="Basic and acidic residues" evidence="1">
    <location>
        <begin position="102"/>
        <end position="130"/>
    </location>
</feature>
<gene>
    <name evidence="2" type="ORF">HHI36_019013</name>
</gene>
<dbReference type="Proteomes" id="UP001516400">
    <property type="component" value="Unassembled WGS sequence"/>
</dbReference>
<evidence type="ECO:0000313" key="3">
    <source>
        <dbReference type="Proteomes" id="UP001516400"/>
    </source>
</evidence>
<comment type="caution">
    <text evidence="2">The sequence shown here is derived from an EMBL/GenBank/DDBJ whole genome shotgun (WGS) entry which is preliminary data.</text>
</comment>
<name>A0ABD2P2H4_9CUCU</name>
<organism evidence="2 3">
    <name type="scientific">Cryptolaemus montrouzieri</name>
    <dbReference type="NCBI Taxonomy" id="559131"/>
    <lineage>
        <taxon>Eukaryota</taxon>
        <taxon>Metazoa</taxon>
        <taxon>Ecdysozoa</taxon>
        <taxon>Arthropoda</taxon>
        <taxon>Hexapoda</taxon>
        <taxon>Insecta</taxon>
        <taxon>Pterygota</taxon>
        <taxon>Neoptera</taxon>
        <taxon>Endopterygota</taxon>
        <taxon>Coleoptera</taxon>
        <taxon>Polyphaga</taxon>
        <taxon>Cucujiformia</taxon>
        <taxon>Coccinelloidea</taxon>
        <taxon>Coccinellidae</taxon>
        <taxon>Scymninae</taxon>
        <taxon>Scymnini</taxon>
        <taxon>Cryptolaemus</taxon>
    </lineage>
</organism>
<evidence type="ECO:0000256" key="1">
    <source>
        <dbReference type="SAM" id="MobiDB-lite"/>
    </source>
</evidence>
<feature type="region of interest" description="Disordered" evidence="1">
    <location>
        <begin position="74"/>
        <end position="154"/>
    </location>
</feature>